<feature type="domain" description="DUF1980" evidence="2">
    <location>
        <begin position="156"/>
        <end position="258"/>
    </location>
</feature>
<dbReference type="NCBIfam" id="TIGR03943">
    <property type="entry name" value="TIGR03943 family putative permease subunit"/>
    <property type="match status" value="1"/>
</dbReference>
<feature type="transmembrane region" description="Helical" evidence="1">
    <location>
        <begin position="48"/>
        <end position="68"/>
    </location>
</feature>
<dbReference type="InterPro" id="IPR048447">
    <property type="entry name" value="DUF1980_C"/>
</dbReference>
<keyword evidence="1" id="KW-1133">Transmembrane helix</keyword>
<evidence type="ECO:0000256" key="1">
    <source>
        <dbReference type="SAM" id="Phobius"/>
    </source>
</evidence>
<dbReference type="PANTHER" id="PTHR40047:SF1">
    <property type="entry name" value="UPF0703 PROTEIN YCGQ"/>
    <property type="match status" value="1"/>
</dbReference>
<evidence type="ECO:0000313" key="4">
    <source>
        <dbReference type="Proteomes" id="UP001483337"/>
    </source>
</evidence>
<dbReference type="Proteomes" id="UP001483337">
    <property type="component" value="Chromosome"/>
</dbReference>
<dbReference type="Pfam" id="PF21537">
    <property type="entry name" value="DUF1980_C"/>
    <property type="match status" value="1"/>
</dbReference>
<feature type="transmembrane region" description="Helical" evidence="1">
    <location>
        <begin position="88"/>
        <end position="108"/>
    </location>
</feature>
<keyword evidence="1" id="KW-0812">Transmembrane</keyword>
<organism evidence="3 4">
    <name type="scientific">Okeanomitos corallinicola TIOX110</name>
    <dbReference type="NCBI Taxonomy" id="3133117"/>
    <lineage>
        <taxon>Bacteria</taxon>
        <taxon>Bacillati</taxon>
        <taxon>Cyanobacteriota</taxon>
        <taxon>Cyanophyceae</taxon>
        <taxon>Nostocales</taxon>
        <taxon>Aphanizomenonaceae</taxon>
        <taxon>Okeanomitos</taxon>
    </lineage>
</organism>
<name>A0ABZ2UTV0_9CYAN</name>
<gene>
    <name evidence="3" type="ORF">WJM97_00815</name>
</gene>
<evidence type="ECO:0000259" key="2">
    <source>
        <dbReference type="Pfam" id="PF21537"/>
    </source>
</evidence>
<protein>
    <submittedName>
        <fullName evidence="3">TIGR03943 family protein</fullName>
    </submittedName>
</protein>
<reference evidence="3 4" key="1">
    <citation type="submission" date="2024-04" db="EMBL/GenBank/DDBJ databases">
        <title>Okeanomitos corallinicola gen. &amp; sp. nov. (Nostocales, Cyanobacteria), a new toxic marine heterocyst-forming cyanobacterium from a coral reef.</title>
        <authorList>
            <person name="Li H."/>
            <person name="Li R."/>
            <person name="Kang J."/>
            <person name="Hii K.S."/>
            <person name="Mohamed H.F."/>
            <person name="Xu X."/>
            <person name="Luo Z."/>
        </authorList>
    </citation>
    <scope>NUCLEOTIDE SEQUENCE [LARGE SCALE GENOMIC DNA]</scope>
    <source>
        <strain evidence="3 4">TIOX110</strain>
    </source>
</reference>
<proteinExistence type="predicted"/>
<keyword evidence="4" id="KW-1185">Reference proteome</keyword>
<keyword evidence="1" id="KW-0472">Membrane</keyword>
<dbReference type="EMBL" id="CP150886">
    <property type="protein sequence ID" value="WZB88280.1"/>
    <property type="molecule type" value="Genomic_DNA"/>
</dbReference>
<accession>A0ABZ2UTV0</accession>
<dbReference type="InterPro" id="IPR052955">
    <property type="entry name" value="UPF0703_membrane_permease"/>
</dbReference>
<dbReference type="PANTHER" id="PTHR40047">
    <property type="entry name" value="UPF0703 PROTEIN YCGQ"/>
    <property type="match status" value="1"/>
</dbReference>
<sequence length="258" mass="29105">MASIKNTQSKIKHKLLSWLDVAAITAWGVVMLKYWLTGKLNLLIHPDYFWLVISGGTGLLIIGFLKGVQVWKHRRRDQPPDNQQHINIFPPGWSSALLLTTAILGLMITPRVFASQTALERGVTDLLGATRSQPQSFRATVRPEERSLIDWIRTLNVYPEPDDHAGKKVKVQGFVIHPPELDQEHLVLARFVITCCAADAYPVGLPVQLPDSRDKYPPDSWLEVEGQMITENVANKRQLTIKATSLQEIPQPKNPYSY</sequence>
<dbReference type="InterPro" id="IPR015402">
    <property type="entry name" value="DUF1980"/>
</dbReference>
<dbReference type="RefSeq" id="WP_353931188.1">
    <property type="nucleotide sequence ID" value="NZ_CP150886.1"/>
</dbReference>
<feature type="transmembrane region" description="Helical" evidence="1">
    <location>
        <begin position="15"/>
        <end position="36"/>
    </location>
</feature>
<evidence type="ECO:0000313" key="3">
    <source>
        <dbReference type="EMBL" id="WZB88280.1"/>
    </source>
</evidence>